<accession>E0RZ83</accession>
<dbReference type="EMBL" id="CP001810">
    <property type="protein sequence ID" value="ADL35455.1"/>
    <property type="molecule type" value="Genomic_DNA"/>
</dbReference>
<protein>
    <submittedName>
        <fullName evidence="1">Uncharacterized protein</fullName>
    </submittedName>
</protein>
<keyword evidence="2" id="KW-1185">Reference proteome</keyword>
<dbReference type="eggNOG" id="ENOG5030H7C">
    <property type="taxonomic scope" value="Bacteria"/>
</dbReference>
<sequence>MTMFLYPEQTICSNVTYGLLSTTFFANKKSLRDLSGHTVIIVTDELANDNLSRAAADIILRRGCKNIVFCGESSEEMQDIFDQEDREINGFNDITGYEDFAITRRFEYIEDLPEEISMCWGDVLVLCSNMSLLRECQRIVAEEMN</sequence>
<dbReference type="KEGG" id="bpb:bpr_I2723"/>
<proteinExistence type="predicted"/>
<gene>
    <name evidence="1" type="ordered locus">bpr_I2723</name>
</gene>
<dbReference type="AlphaFoldDB" id="E0RZ83"/>
<dbReference type="STRING" id="515622.bpr_I2723"/>
<evidence type="ECO:0000313" key="2">
    <source>
        <dbReference type="Proteomes" id="UP000001299"/>
    </source>
</evidence>
<name>E0RZ83_BUTPB</name>
<dbReference type="Proteomes" id="UP000001299">
    <property type="component" value="Chromosome 1"/>
</dbReference>
<reference evidence="1 2" key="1">
    <citation type="journal article" date="2010" name="PLoS ONE">
        <title>The glycobiome of the rumen bacterium Butyrivibrio proteoclasticus B316(T) highlights adaptation to a polysaccharide-rich environment.</title>
        <authorList>
            <person name="Kelly W.J."/>
            <person name="Leahy S.C."/>
            <person name="Altermann E."/>
            <person name="Yeoman C.J."/>
            <person name="Dunne J.C."/>
            <person name="Kong Z."/>
            <person name="Pacheco D.M."/>
            <person name="Li D."/>
            <person name="Noel S.J."/>
            <person name="Moon C.D."/>
            <person name="Cookson A.L."/>
            <person name="Attwood G.T."/>
        </authorList>
    </citation>
    <scope>NUCLEOTIDE SEQUENCE [LARGE SCALE GENOMIC DNA]</scope>
    <source>
        <strain evidence="2">ATCC 51982 / DSM 14932 / B316</strain>
    </source>
</reference>
<dbReference type="HOGENOM" id="CLU_1783279_0_0_9"/>
<organism evidence="1 2">
    <name type="scientific">Butyrivibrio proteoclasticus (strain ATCC 51982 / DSM 14932 / B316)</name>
    <name type="common">Clostridium proteoclasticum</name>
    <dbReference type="NCBI Taxonomy" id="515622"/>
    <lineage>
        <taxon>Bacteria</taxon>
        <taxon>Bacillati</taxon>
        <taxon>Bacillota</taxon>
        <taxon>Clostridia</taxon>
        <taxon>Lachnospirales</taxon>
        <taxon>Lachnospiraceae</taxon>
        <taxon>Butyrivibrio</taxon>
    </lineage>
</organism>
<evidence type="ECO:0000313" key="1">
    <source>
        <dbReference type="EMBL" id="ADL35455.1"/>
    </source>
</evidence>
<dbReference type="RefSeq" id="WP_013282108.1">
    <property type="nucleotide sequence ID" value="NC_014387.1"/>
</dbReference>